<sequence>MPKARPVNHNKKKSKITIKSNFTLFYMFNP</sequence>
<dbReference type="KEGG" id="lac:LBA1195"/>
<evidence type="ECO:0000313" key="1">
    <source>
        <dbReference type="EMBL" id="AAV43031.1"/>
    </source>
</evidence>
<gene>
    <name evidence="1" type="ordered locus">LBA1195</name>
</gene>
<proteinExistence type="predicted"/>
<keyword evidence="2" id="KW-1185">Reference proteome</keyword>
<dbReference type="AlphaFoldDB" id="Q5FJU3"/>
<protein>
    <submittedName>
        <fullName evidence="1">Putative enterolysin A</fullName>
    </submittedName>
</protein>
<dbReference type="EMBL" id="CP000033">
    <property type="protein sequence ID" value="AAV43031.1"/>
    <property type="molecule type" value="Genomic_DNA"/>
</dbReference>
<reference evidence="1 2" key="1">
    <citation type="journal article" date="2005" name="Proc. Natl. Acad. Sci. U.S.A.">
        <title>Complete genome sequence of the probiotic lactic acid bacterium Lactobacillus acidophilus NCFM.</title>
        <authorList>
            <person name="Altermann E."/>
            <person name="Russell W.M."/>
            <person name="Azcarate-Peril M.A."/>
            <person name="Barrangou R."/>
            <person name="Buck B.L."/>
            <person name="McAuliffe O."/>
            <person name="Souther N."/>
            <person name="Dobson A."/>
            <person name="Duong T."/>
            <person name="Callanan M."/>
            <person name="Lick S."/>
            <person name="Hamrick A."/>
            <person name="Cano R."/>
            <person name="Klaenhammer T.R."/>
        </authorList>
    </citation>
    <scope>NUCLEOTIDE SEQUENCE [LARGE SCALE GENOMIC DNA]</scope>
    <source>
        <strain evidence="2">ATCC 700396 / NCK56 / N2 / NCFM</strain>
    </source>
</reference>
<dbReference type="Proteomes" id="UP000006381">
    <property type="component" value="Chromosome"/>
</dbReference>
<dbReference type="BioCyc" id="LACI272621:G1G49-1182-MONOMER"/>
<organism evidence="2">
    <name type="scientific">Lactobacillus acidophilus (strain ATCC 700396 / NCK56 / N2 / NCFM)</name>
    <dbReference type="NCBI Taxonomy" id="272621"/>
    <lineage>
        <taxon>Bacteria</taxon>
        <taxon>Bacillati</taxon>
        <taxon>Bacillota</taxon>
        <taxon>Bacilli</taxon>
        <taxon>Lactobacillales</taxon>
        <taxon>Lactobacillaceae</taxon>
        <taxon>Lactobacillus</taxon>
    </lineage>
</organism>
<evidence type="ECO:0000313" key="2">
    <source>
        <dbReference type="Proteomes" id="UP000006381"/>
    </source>
</evidence>
<dbReference type="HOGENOM" id="CLU_3404089_0_0_9"/>
<accession>Q5FJU3</accession>
<name>Q5FJU3_LACAC</name>